<evidence type="ECO:0000259" key="1">
    <source>
        <dbReference type="PROSITE" id="PS51190"/>
    </source>
</evidence>
<dbReference type="Proteomes" id="UP000095728">
    <property type="component" value="Unassembled WGS sequence"/>
</dbReference>
<keyword evidence="2" id="KW-0418">Kinase</keyword>
<dbReference type="PROSITE" id="PS51190">
    <property type="entry name" value="FATC"/>
    <property type="match status" value="1"/>
</dbReference>
<dbReference type="InterPro" id="IPR003152">
    <property type="entry name" value="FATC_dom"/>
</dbReference>
<dbReference type="OrthoDB" id="381190at2759"/>
<dbReference type="Pfam" id="PF02260">
    <property type="entry name" value="FATC"/>
    <property type="match status" value="1"/>
</dbReference>
<organism evidence="2 3">
    <name type="scientific">Hanseniaspora osmophila</name>
    <dbReference type="NCBI Taxonomy" id="56408"/>
    <lineage>
        <taxon>Eukaryota</taxon>
        <taxon>Fungi</taxon>
        <taxon>Dikarya</taxon>
        <taxon>Ascomycota</taxon>
        <taxon>Saccharomycotina</taxon>
        <taxon>Saccharomycetes</taxon>
        <taxon>Saccharomycodales</taxon>
        <taxon>Saccharomycodaceae</taxon>
        <taxon>Hanseniaspora</taxon>
    </lineage>
</organism>
<dbReference type="GO" id="GO:0016301">
    <property type="term" value="F:kinase activity"/>
    <property type="evidence" value="ECO:0007669"/>
    <property type="project" value="UniProtKB-KW"/>
</dbReference>
<feature type="domain" description="FATC" evidence="1">
    <location>
        <begin position="49"/>
        <end position="81"/>
    </location>
</feature>
<keyword evidence="2" id="KW-0808">Transferase</keyword>
<name>A0A1E5REQ6_9ASCO</name>
<proteinExistence type="predicted"/>
<accession>A0A1E5REQ6</accession>
<protein>
    <submittedName>
        <fullName evidence="2">Serine/threonine-protein kinase MEC1</fullName>
    </submittedName>
</protein>
<dbReference type="SMART" id="SM01343">
    <property type="entry name" value="FATC"/>
    <property type="match status" value="1"/>
</dbReference>
<reference evidence="3" key="1">
    <citation type="journal article" date="2016" name="Genome Announc.">
        <title>Genome sequences of three species of Hanseniaspora isolated from spontaneous wine fermentations.</title>
        <authorList>
            <person name="Sternes P.R."/>
            <person name="Lee D."/>
            <person name="Kutyna D.R."/>
            <person name="Borneman A.R."/>
        </authorList>
    </citation>
    <scope>NUCLEOTIDE SEQUENCE [LARGE SCALE GENOMIC DNA]</scope>
    <source>
        <strain evidence="3">AWRI3579</strain>
    </source>
</reference>
<dbReference type="InParanoid" id="A0A1E5REQ6"/>
<dbReference type="AlphaFoldDB" id="A0A1E5REQ6"/>
<evidence type="ECO:0000313" key="3">
    <source>
        <dbReference type="Proteomes" id="UP000095728"/>
    </source>
</evidence>
<comment type="caution">
    <text evidence="2">The sequence shown here is derived from an EMBL/GenBank/DDBJ whole genome shotgun (WGS) entry which is preliminary data.</text>
</comment>
<dbReference type="EMBL" id="LPNM01000007">
    <property type="protein sequence ID" value="OEJ85364.1"/>
    <property type="molecule type" value="Genomic_DNA"/>
</dbReference>
<keyword evidence="3" id="KW-1185">Reference proteome</keyword>
<sequence>MMYGRSKSLQELTLKTNQRYFIGRENQTVSDVLKVIRNKMKGIDPIDFVAISVPAQVEALFQEATDEQTLSKMYMGWLAIW</sequence>
<evidence type="ECO:0000313" key="2">
    <source>
        <dbReference type="EMBL" id="OEJ85364.1"/>
    </source>
</evidence>
<dbReference type="STRING" id="56408.A0A1E5REQ6"/>
<gene>
    <name evidence="2" type="ORF">AWRI3579_g2280</name>
</gene>